<protein>
    <submittedName>
        <fullName evidence="1">Uncharacterized protein</fullName>
    </submittedName>
</protein>
<organism evidence="1 2">
    <name type="scientific">Halobacillus salinarum</name>
    <dbReference type="NCBI Taxonomy" id="2932257"/>
    <lineage>
        <taxon>Bacteria</taxon>
        <taxon>Bacillati</taxon>
        <taxon>Bacillota</taxon>
        <taxon>Bacilli</taxon>
        <taxon>Bacillales</taxon>
        <taxon>Bacillaceae</taxon>
        <taxon>Halobacillus</taxon>
    </lineage>
</organism>
<dbReference type="RefSeq" id="WP_244708740.1">
    <property type="nucleotide sequence ID" value="NZ_CP095073.1"/>
</dbReference>
<dbReference type="EMBL" id="CP095073">
    <property type="protein sequence ID" value="UOQ43381.1"/>
    <property type="molecule type" value="Genomic_DNA"/>
</dbReference>
<evidence type="ECO:0000313" key="2">
    <source>
        <dbReference type="Proteomes" id="UP000831787"/>
    </source>
</evidence>
<evidence type="ECO:0000313" key="1">
    <source>
        <dbReference type="EMBL" id="UOQ43381.1"/>
    </source>
</evidence>
<proteinExistence type="predicted"/>
<sequence>MNHPVTDQLQATGVPVNVLEPGFYGTDALGNEVFEGDPIYVVNDEFFLKEALIYESTQLLELLGAEEKRA</sequence>
<name>A0ABY4EGW6_9BACI</name>
<keyword evidence="2" id="KW-1185">Reference proteome</keyword>
<dbReference type="Proteomes" id="UP000831787">
    <property type="component" value="Chromosome"/>
</dbReference>
<accession>A0ABY4EGW6</accession>
<gene>
    <name evidence="1" type="ORF">MUN89_15845</name>
</gene>
<reference evidence="1 2" key="1">
    <citation type="submission" date="2022-04" db="EMBL/GenBank/DDBJ databases">
        <title>Halobacillus sp. isolated from saltern.</title>
        <authorList>
            <person name="Won M."/>
            <person name="Lee C.-M."/>
            <person name="Woen H.-Y."/>
            <person name="Kwon S.-W."/>
        </authorList>
    </citation>
    <scope>NUCLEOTIDE SEQUENCE [LARGE SCALE GENOMIC DNA]</scope>
    <source>
        <strain evidence="1 2">SSBR10-3</strain>
    </source>
</reference>